<evidence type="ECO:0000256" key="9">
    <source>
        <dbReference type="ARBA" id="ARBA00022538"/>
    </source>
</evidence>
<feature type="transmembrane region" description="Helical" evidence="26">
    <location>
        <begin position="273"/>
        <end position="294"/>
    </location>
</feature>
<dbReference type="InterPro" id="IPR023828">
    <property type="entry name" value="Peptidase_S8_Ser-AS"/>
</dbReference>
<feature type="transmembrane region" description="Helical" evidence="26">
    <location>
        <begin position="480"/>
        <end position="498"/>
    </location>
</feature>
<dbReference type="Pfam" id="PF05922">
    <property type="entry name" value="Inhibitor_I9"/>
    <property type="match status" value="1"/>
</dbReference>
<keyword evidence="8" id="KW-0964">Secreted</keyword>
<feature type="domain" description="Subtilisin-like protease fibronectin type-III" evidence="31">
    <location>
        <begin position="1359"/>
        <end position="1455"/>
    </location>
</feature>
<evidence type="ECO:0000256" key="6">
    <source>
        <dbReference type="ARBA" id="ARBA00022449"/>
    </source>
</evidence>
<keyword evidence="15" id="KW-0630">Potassium</keyword>
<feature type="transmembrane region" description="Helical" evidence="26">
    <location>
        <begin position="450"/>
        <end position="468"/>
    </location>
</feature>
<feature type="domain" description="Peptidase S8/S53" evidence="27">
    <location>
        <begin position="831"/>
        <end position="1286"/>
    </location>
</feature>
<keyword evidence="17" id="KW-0915">Sodium</keyword>
<keyword evidence="33" id="KW-1185">Reference proteome</keyword>
<keyword evidence="18 26" id="KW-0472">Membrane</keyword>
<dbReference type="InterPro" id="IPR034197">
    <property type="entry name" value="Peptidases_S8_3"/>
</dbReference>
<evidence type="ECO:0000256" key="25">
    <source>
        <dbReference type="SAM" id="MobiDB-lite"/>
    </source>
</evidence>
<dbReference type="PROSITE" id="PS00138">
    <property type="entry name" value="SUBTILASE_SER"/>
    <property type="match status" value="1"/>
</dbReference>
<dbReference type="SUPFAM" id="SSF54897">
    <property type="entry name" value="Protease propeptides/inhibitors"/>
    <property type="match status" value="1"/>
</dbReference>
<evidence type="ECO:0000259" key="31">
    <source>
        <dbReference type="Pfam" id="PF17766"/>
    </source>
</evidence>
<dbReference type="PROSITE" id="PS51892">
    <property type="entry name" value="SUBTILASE"/>
    <property type="match status" value="1"/>
</dbReference>
<keyword evidence="6" id="KW-0050">Antiport</keyword>
<feature type="active site" description="Charge relay system" evidence="23 24">
    <location>
        <position position="839"/>
    </location>
</feature>
<dbReference type="InterPro" id="IPR036852">
    <property type="entry name" value="Peptidase_S8/S53_dom_sf"/>
</dbReference>
<dbReference type="FunFam" id="2.60.40.2310:FF:000001">
    <property type="entry name" value="Subtilisin-like protease SBT1.5"/>
    <property type="match status" value="1"/>
</dbReference>
<dbReference type="SUPFAM" id="SSF52743">
    <property type="entry name" value="Subtilisin-like"/>
    <property type="match status" value="1"/>
</dbReference>
<dbReference type="GO" id="GO:0048731">
    <property type="term" value="P:system development"/>
    <property type="evidence" value="ECO:0007669"/>
    <property type="project" value="UniProtKB-ARBA"/>
</dbReference>
<keyword evidence="7" id="KW-0052">Apoplast</keyword>
<dbReference type="PANTHER" id="PTHR10795">
    <property type="entry name" value="PROPROTEIN CONVERTASE SUBTILISIN/KEXIN"/>
    <property type="match status" value="1"/>
</dbReference>
<dbReference type="GO" id="GO:0015297">
    <property type="term" value="F:antiporter activity"/>
    <property type="evidence" value="ECO:0007669"/>
    <property type="project" value="UniProtKB-KW"/>
</dbReference>
<dbReference type="InterPro" id="IPR015500">
    <property type="entry name" value="Peptidase_S8_subtilisin-rel"/>
</dbReference>
<feature type="transmembrane region" description="Helical" evidence="26">
    <location>
        <begin position="696"/>
        <end position="718"/>
    </location>
</feature>
<dbReference type="InterPro" id="IPR041469">
    <property type="entry name" value="Subtilisin-like_FN3"/>
</dbReference>
<evidence type="ECO:0000256" key="14">
    <source>
        <dbReference type="ARBA" id="ARBA00022825"/>
    </source>
</evidence>
<dbReference type="Pfam" id="PF17766">
    <property type="entry name" value="fn3_6"/>
    <property type="match status" value="1"/>
</dbReference>
<dbReference type="CDD" id="cd02120">
    <property type="entry name" value="PA_subtilisin_like"/>
    <property type="match status" value="1"/>
</dbReference>
<reference evidence="32" key="1">
    <citation type="submission" date="2018-05" db="EMBL/GenBank/DDBJ databases">
        <title>Draft genome of Mucuna pruriens seed.</title>
        <authorList>
            <person name="Nnadi N.E."/>
            <person name="Vos R."/>
            <person name="Hasami M.H."/>
            <person name="Devisetty U.K."/>
            <person name="Aguiy J.C."/>
        </authorList>
    </citation>
    <scope>NUCLEOTIDE SEQUENCE [LARGE SCALE GENOMIC DNA]</scope>
    <source>
        <strain evidence="32">JCA_2017</strain>
    </source>
</reference>
<dbReference type="FunFam" id="3.50.30.30:FF:000005">
    <property type="entry name" value="subtilisin-like protease SBT1.5"/>
    <property type="match status" value="1"/>
</dbReference>
<feature type="transmembrane region" description="Helical" evidence="26">
    <location>
        <begin position="592"/>
        <end position="610"/>
    </location>
</feature>
<evidence type="ECO:0000259" key="27">
    <source>
        <dbReference type="Pfam" id="PF00082"/>
    </source>
</evidence>
<keyword evidence="21" id="KW-0739">Sodium transport</keyword>
<feature type="transmembrane region" description="Helical" evidence="26">
    <location>
        <begin position="622"/>
        <end position="644"/>
    </location>
</feature>
<evidence type="ECO:0000256" key="11">
    <source>
        <dbReference type="ARBA" id="ARBA00022692"/>
    </source>
</evidence>
<evidence type="ECO:0000313" key="32">
    <source>
        <dbReference type="EMBL" id="RDX88742.1"/>
    </source>
</evidence>
<dbReference type="InterPro" id="IPR004837">
    <property type="entry name" value="NaCa_Exmemb"/>
</dbReference>
<dbReference type="Gene3D" id="3.40.50.200">
    <property type="entry name" value="Peptidase S8/S53 domain"/>
    <property type="match status" value="1"/>
</dbReference>
<evidence type="ECO:0000256" key="15">
    <source>
        <dbReference type="ARBA" id="ARBA00022958"/>
    </source>
</evidence>
<comment type="similarity">
    <text evidence="22">Belongs to the Ca(2+):cation antiporter (CaCA) (TC 2.A.19) family. Cation/calcium exchanger (CCX) subfamily.</text>
</comment>
<keyword evidence="13 24" id="KW-0378">Hydrolase</keyword>
<dbReference type="Proteomes" id="UP000257109">
    <property type="component" value="Unassembled WGS sequence"/>
</dbReference>
<keyword evidence="11 26" id="KW-0812">Transmembrane</keyword>
<evidence type="ECO:0000256" key="4">
    <source>
        <dbReference type="ARBA" id="ARBA00011073"/>
    </source>
</evidence>
<dbReference type="GO" id="GO:0006508">
    <property type="term" value="P:proteolysis"/>
    <property type="evidence" value="ECO:0007669"/>
    <property type="project" value="UniProtKB-KW"/>
</dbReference>
<dbReference type="GO" id="GO:0006813">
    <property type="term" value="P:potassium ion transport"/>
    <property type="evidence" value="ECO:0007669"/>
    <property type="project" value="UniProtKB-KW"/>
</dbReference>
<dbReference type="InterPro" id="IPR045051">
    <property type="entry name" value="SBT"/>
</dbReference>
<comment type="subcellular location">
    <subcellularLocation>
        <location evidence="2">Membrane</location>
        <topology evidence="2">Multi-pass membrane protein</topology>
    </subcellularLocation>
    <subcellularLocation>
        <location evidence="3">Secreted</location>
        <location evidence="3">Extracellular space</location>
        <location evidence="3">Apoplast</location>
    </subcellularLocation>
</comment>
<dbReference type="FunFam" id="3.30.70.80:FF:000003">
    <property type="entry name" value="Subtilisin-like protease SBT1.9"/>
    <property type="match status" value="1"/>
</dbReference>
<feature type="transmembrane region" description="Helical" evidence="26">
    <location>
        <begin position="138"/>
        <end position="156"/>
    </location>
</feature>
<dbReference type="SUPFAM" id="SSF52025">
    <property type="entry name" value="PA domain"/>
    <property type="match status" value="1"/>
</dbReference>
<evidence type="ECO:0000256" key="3">
    <source>
        <dbReference type="ARBA" id="ARBA00004271"/>
    </source>
</evidence>
<evidence type="ECO:0000256" key="22">
    <source>
        <dbReference type="ARBA" id="ARBA00038187"/>
    </source>
</evidence>
<accession>A0A371GDU4</accession>
<name>A0A371GDU4_MUCPR</name>
<dbReference type="Pfam" id="PF00082">
    <property type="entry name" value="Peptidase_S8"/>
    <property type="match status" value="1"/>
</dbReference>
<dbReference type="Gene3D" id="1.20.1420.30">
    <property type="entry name" value="NCX, central ion-binding region"/>
    <property type="match status" value="2"/>
</dbReference>
<feature type="domain" description="PA" evidence="29">
    <location>
        <begin position="1072"/>
        <end position="1156"/>
    </location>
</feature>
<dbReference type="PRINTS" id="PR00723">
    <property type="entry name" value="SUBTILISIN"/>
</dbReference>
<dbReference type="GO" id="GO:0016020">
    <property type="term" value="C:membrane"/>
    <property type="evidence" value="ECO:0007669"/>
    <property type="project" value="UniProtKB-SubCell"/>
</dbReference>
<dbReference type="Pfam" id="PF02225">
    <property type="entry name" value="PA"/>
    <property type="match status" value="1"/>
</dbReference>
<feature type="domain" description="Sodium/calcium exchanger membrane region" evidence="28">
    <location>
        <begin position="485"/>
        <end position="636"/>
    </location>
</feature>
<dbReference type="InterPro" id="IPR003137">
    <property type="entry name" value="PA_domain"/>
</dbReference>
<feature type="region of interest" description="Disordered" evidence="25">
    <location>
        <begin position="898"/>
        <end position="918"/>
    </location>
</feature>
<dbReference type="GO" id="GO:0009609">
    <property type="term" value="P:response to symbiotic bacterium"/>
    <property type="evidence" value="ECO:0007669"/>
    <property type="project" value="UniProtKB-ARBA"/>
</dbReference>
<keyword evidence="16 26" id="KW-1133">Transmembrane helix</keyword>
<evidence type="ECO:0000256" key="5">
    <source>
        <dbReference type="ARBA" id="ARBA00022448"/>
    </source>
</evidence>
<sequence length="1465" mass="157572">MKAPNALFGARRRKFHGVFNGLCVMVVFFFFYNREDIIRNPILRQSSYFAKHGLPQNAILRDGSSVIHRRMVEISANTSGVAGDKDLDVNSAGLCTGLVQHDGYVSSCQFLKVNPQCSSDGYLDYLKFFYCTCENFRLFGYLVLGVWLAALFYLLGNTAADYFCPSLEHLSRLLKLPPTVAGVVLLPLGNGAPDVFASIASFVGTETGEVGLNSVLGGALFVITIVVGAVSLCVAEKEIQIDGRCFIRDVSFFLVTLGSLLLILVVGKVGVGAAIAFVLIYVVYAFFVAANEILRKHAQRLKLDAVTPLLPVQGSVFSVGSEEDTSIYSSLLEDTGSDPPHLPPSLPQWMWSSNVAIYSNQASKINFLDDERPPWGWSDGSTENTRMSFTVSNLFLLMEMPLAIPRRLSIPMVNEEVWSKLCGVASASLAPILLAFLWSTQDNVSNRSVILSYCVGIALGCTFGILAYRYTVSAHPPHQFLLPWVLGGFVMSIVWFYIIANELVALLVAFGAIFRINPSILGLTVLAWGNSMGDLMSNVALALDGEDGVQIALSGCYAGPMFNTLVGLGISLLLGAWSKKPSLYVVPEDSSLFYTMGFLITGLLWALVVLPHNNMHPSRILGIGLITLYLIFLSFRVCTAMGFITLAEMDGDYNSTTSLGSSMEQVMRPKSPLPGLVDFHGKRKQMVKIQVLEREIVPMASPFSLLVFLSFCFVSLSVTISSSSDAPRTYIIHVAKSQKPTLFSAHHHWYSSILGSLPPSPHRATLLYTYSTSAAGFSARLTAAQASYLRALTGILAVEPDQIRHLHTTHTPRFLGLADSYGLWPNSDYADEVIVGVLDTGIWPELESFSDKTLSAVPSAWKGSCQSSRDFPSSLCNKKIIGAKAFYKGYESYLERPIDETQESKSPRDTEGHGTHTASTAAGSVVANASLFHYAQGQARGMATKARIAAYKICWKLGCFDSDILAAMDEAVADGVLVISLSVGANGYAPQYHRDSIAIGAFGASQHGVLVSCSAGNSGPGPFTAVNIAPWILTVGASTVDREFPADVVLGDGRVFGGVSLYYGESLPSFKLPLVYAASCGSRYCYMGSLESSKVQGKIVVCDRGGNARVEKGSAVKLAGGLGMILANTEASGEELLADAHLLAATMVGQKAGDKIKEYIKLSQYPTATIEFKGTVIGDSPSAPQVASFSSRGPNHLTSQILKPDVIAPGVNILAGWTGRVGPTDLEIDPRRVEFNIISGTSMSCPHASGIAALLRKAYPDWSPAAIKSALMTTAYNVDNSGGNIKDLGTGKESNPFIHGAGHVHPNRALNPGLLFDLDTNDYLAFLCSIGYDSNLIALFTREPVASNFCQGKVTNPGDLNYPSFSLDLGEETDSVTYKRVVTNVGASPDAVYTVKVNAPPGVHVTVSPSKLVFGGQNKTQAFEVTFTRLSYFAETFGSIEWTDGSHVVRSPIAVSWSAGFSSSI</sequence>
<evidence type="ECO:0000256" key="1">
    <source>
        <dbReference type="ARBA" id="ARBA00002076"/>
    </source>
</evidence>
<feature type="domain" description="Sodium/calcium exchanger membrane region" evidence="28">
    <location>
        <begin position="145"/>
        <end position="288"/>
    </location>
</feature>
<comment type="function">
    <text evidence="1">Required for arbuscular mycorrhiza (AM) development during AM symbiosis with AM fungi (e.g. Glomeromycota intraradices).</text>
</comment>
<feature type="transmembrane region" description="Helical" evidence="26">
    <location>
        <begin position="215"/>
        <end position="234"/>
    </location>
</feature>
<feature type="domain" description="Inhibitor I9" evidence="30">
    <location>
        <begin position="729"/>
        <end position="807"/>
    </location>
</feature>
<proteinExistence type="inferred from homology"/>
<evidence type="ECO:0000256" key="23">
    <source>
        <dbReference type="PIRSR" id="PIRSR615500-1"/>
    </source>
</evidence>
<dbReference type="GO" id="GO:0006814">
    <property type="term" value="P:sodium ion transport"/>
    <property type="evidence" value="ECO:0007669"/>
    <property type="project" value="UniProtKB-KW"/>
</dbReference>
<evidence type="ECO:0000256" key="19">
    <source>
        <dbReference type="ARBA" id="ARBA00023145"/>
    </source>
</evidence>
<evidence type="ECO:0000256" key="18">
    <source>
        <dbReference type="ARBA" id="ARBA00023136"/>
    </source>
</evidence>
<dbReference type="InterPro" id="IPR044880">
    <property type="entry name" value="NCX_ion-bd_dom_sf"/>
</dbReference>
<dbReference type="InterPro" id="IPR010259">
    <property type="entry name" value="S8pro/Inhibitor_I9"/>
</dbReference>
<feature type="transmembrane region" description="Helical" evidence="26">
    <location>
        <begin position="549"/>
        <end position="572"/>
    </location>
</feature>
<evidence type="ECO:0000256" key="7">
    <source>
        <dbReference type="ARBA" id="ARBA00022523"/>
    </source>
</evidence>
<evidence type="ECO:0000259" key="28">
    <source>
        <dbReference type="Pfam" id="PF01699"/>
    </source>
</evidence>
<dbReference type="Pfam" id="PF01699">
    <property type="entry name" value="Na_Ca_ex"/>
    <property type="match status" value="2"/>
</dbReference>
<evidence type="ECO:0000256" key="16">
    <source>
        <dbReference type="ARBA" id="ARBA00022989"/>
    </source>
</evidence>
<evidence type="ECO:0000256" key="13">
    <source>
        <dbReference type="ARBA" id="ARBA00022801"/>
    </source>
</evidence>
<evidence type="ECO:0000256" key="20">
    <source>
        <dbReference type="ARBA" id="ARBA00023180"/>
    </source>
</evidence>
<dbReference type="InterPro" id="IPR046450">
    <property type="entry name" value="PA_dom_sf"/>
</dbReference>
<keyword evidence="12" id="KW-0732">Signal</keyword>
<dbReference type="EMBL" id="QJKJ01005855">
    <property type="protein sequence ID" value="RDX88742.1"/>
    <property type="molecule type" value="Genomic_DNA"/>
</dbReference>
<feature type="transmembrane region" description="Helical" evidence="26">
    <location>
        <begin position="246"/>
        <end position="267"/>
    </location>
</feature>
<evidence type="ECO:0000256" key="21">
    <source>
        <dbReference type="ARBA" id="ARBA00023201"/>
    </source>
</evidence>
<evidence type="ECO:0000313" key="33">
    <source>
        <dbReference type="Proteomes" id="UP000257109"/>
    </source>
</evidence>
<dbReference type="Gene3D" id="2.60.40.2310">
    <property type="match status" value="1"/>
</dbReference>
<evidence type="ECO:0000256" key="12">
    <source>
        <dbReference type="ARBA" id="ARBA00022729"/>
    </source>
</evidence>
<keyword evidence="19" id="KW-0865">Zymogen</keyword>
<comment type="similarity">
    <text evidence="4 24">Belongs to the peptidase S8 family.</text>
</comment>
<dbReference type="OrthoDB" id="206201at2759"/>
<evidence type="ECO:0000256" key="24">
    <source>
        <dbReference type="PROSITE-ProRule" id="PRU01240"/>
    </source>
</evidence>
<keyword evidence="5" id="KW-0813">Transport</keyword>
<evidence type="ECO:0000256" key="26">
    <source>
        <dbReference type="SAM" id="Phobius"/>
    </source>
</evidence>
<dbReference type="FunFam" id="1.20.1420.30:FF:000028">
    <property type="entry name" value="Cation/calcium exchanger 5"/>
    <property type="match status" value="1"/>
</dbReference>
<dbReference type="Gene3D" id="3.50.30.30">
    <property type="match status" value="1"/>
</dbReference>
<keyword evidence="14 24" id="KW-0720">Serine protease</keyword>
<gene>
    <name evidence="32" type="primary">SBT1.4</name>
    <name evidence="32" type="ORF">CR513_29623</name>
</gene>
<dbReference type="FunFam" id="3.40.50.200:FF:000006">
    <property type="entry name" value="Subtilisin-like protease SBT1.5"/>
    <property type="match status" value="1"/>
</dbReference>
<keyword evidence="20" id="KW-0325">Glycoprotein</keyword>
<dbReference type="GO" id="GO:0048046">
    <property type="term" value="C:apoplast"/>
    <property type="evidence" value="ECO:0007669"/>
    <property type="project" value="UniProtKB-SubCell"/>
</dbReference>
<feature type="non-terminal residue" evidence="32">
    <location>
        <position position="1"/>
    </location>
</feature>
<keyword evidence="10 24" id="KW-0645">Protease</keyword>
<dbReference type="InterPro" id="IPR000209">
    <property type="entry name" value="Peptidase_S8/S53_dom"/>
</dbReference>
<evidence type="ECO:0000256" key="10">
    <source>
        <dbReference type="ARBA" id="ARBA00022670"/>
    </source>
</evidence>
<feature type="transmembrane region" description="Helical" evidence="26">
    <location>
        <begin position="15"/>
        <end position="32"/>
    </location>
</feature>
<dbReference type="GO" id="GO:0009610">
    <property type="term" value="P:response to symbiotic fungus"/>
    <property type="evidence" value="ECO:0007669"/>
    <property type="project" value="UniProtKB-ARBA"/>
</dbReference>
<evidence type="ECO:0000256" key="17">
    <source>
        <dbReference type="ARBA" id="ARBA00023053"/>
    </source>
</evidence>
<evidence type="ECO:0000259" key="30">
    <source>
        <dbReference type="Pfam" id="PF05922"/>
    </source>
</evidence>
<dbReference type="CDD" id="cd04852">
    <property type="entry name" value="Peptidases_S8_3"/>
    <property type="match status" value="1"/>
</dbReference>
<organism evidence="32 33">
    <name type="scientific">Mucuna pruriens</name>
    <name type="common">Velvet bean</name>
    <name type="synonym">Dolichos pruriens</name>
    <dbReference type="NCBI Taxonomy" id="157652"/>
    <lineage>
        <taxon>Eukaryota</taxon>
        <taxon>Viridiplantae</taxon>
        <taxon>Streptophyta</taxon>
        <taxon>Embryophyta</taxon>
        <taxon>Tracheophyta</taxon>
        <taxon>Spermatophyta</taxon>
        <taxon>Magnoliopsida</taxon>
        <taxon>eudicotyledons</taxon>
        <taxon>Gunneridae</taxon>
        <taxon>Pentapetalae</taxon>
        <taxon>rosids</taxon>
        <taxon>fabids</taxon>
        <taxon>Fabales</taxon>
        <taxon>Fabaceae</taxon>
        <taxon>Papilionoideae</taxon>
        <taxon>50 kb inversion clade</taxon>
        <taxon>NPAAA clade</taxon>
        <taxon>indigoferoid/millettioid clade</taxon>
        <taxon>Phaseoleae</taxon>
        <taxon>Mucuna</taxon>
    </lineage>
</organism>
<evidence type="ECO:0000256" key="8">
    <source>
        <dbReference type="ARBA" id="ARBA00022525"/>
    </source>
</evidence>
<feature type="compositionally biased region" description="Basic and acidic residues" evidence="25">
    <location>
        <begin position="898"/>
        <end position="914"/>
    </location>
</feature>
<evidence type="ECO:0000256" key="2">
    <source>
        <dbReference type="ARBA" id="ARBA00004141"/>
    </source>
</evidence>
<feature type="active site" description="Charge relay system" evidence="23 24">
    <location>
        <position position="1242"/>
    </location>
</feature>
<keyword evidence="9" id="KW-0633">Potassium transport</keyword>
<protein>
    <submittedName>
        <fullName evidence="32">Subtilisin-like protease SBT1.4</fullName>
    </submittedName>
</protein>
<feature type="active site" description="Charge relay system" evidence="23 24">
    <location>
        <position position="913"/>
    </location>
</feature>
<dbReference type="InterPro" id="IPR037045">
    <property type="entry name" value="S8pro/Inhibitor_I9_sf"/>
</dbReference>
<keyword evidence="9" id="KW-0406">Ion transport</keyword>
<comment type="caution">
    <text evidence="32">The sequence shown here is derived from an EMBL/GenBank/DDBJ whole genome shotgun (WGS) entry which is preliminary data.</text>
</comment>
<evidence type="ECO:0000259" key="29">
    <source>
        <dbReference type="Pfam" id="PF02225"/>
    </source>
</evidence>
<dbReference type="Gene3D" id="3.30.70.80">
    <property type="entry name" value="Peptidase S8 propeptide/proteinase inhibitor I9"/>
    <property type="match status" value="1"/>
</dbReference>
<dbReference type="GO" id="GO:0004252">
    <property type="term" value="F:serine-type endopeptidase activity"/>
    <property type="evidence" value="ECO:0007669"/>
    <property type="project" value="UniProtKB-UniRule"/>
</dbReference>
<feature type="transmembrane region" description="Helical" evidence="26">
    <location>
        <begin position="504"/>
        <end position="528"/>
    </location>
</feature>